<comment type="subcellular location">
    <subcellularLocation>
        <location evidence="1">Cell membrane</location>
    </subcellularLocation>
</comment>
<dbReference type="InterPro" id="IPR017896">
    <property type="entry name" value="4Fe4S_Fe-S-bd"/>
</dbReference>
<evidence type="ECO:0000259" key="5">
    <source>
        <dbReference type="Pfam" id="PF12801"/>
    </source>
</evidence>
<dbReference type="STRING" id="889453.SAMN03080601_02639"/>
<evidence type="ECO:0000256" key="1">
    <source>
        <dbReference type="ARBA" id="ARBA00004236"/>
    </source>
</evidence>
<dbReference type="AlphaFoldDB" id="A0A1T5HQX7"/>
<dbReference type="PANTHER" id="PTHR30224:SF4">
    <property type="entry name" value="ELECTRON TRANSPORT PROTEIN YCCM-RELATED"/>
    <property type="match status" value="1"/>
</dbReference>
<feature type="transmembrane region" description="Helical" evidence="4">
    <location>
        <begin position="411"/>
        <end position="435"/>
    </location>
</feature>
<dbReference type="KEGG" id="asx:CDL62_04305"/>
<keyword evidence="7" id="KW-1185">Reference proteome</keyword>
<feature type="transmembrane region" description="Helical" evidence="4">
    <location>
        <begin position="269"/>
        <end position="293"/>
    </location>
</feature>
<dbReference type="GO" id="GO:0005886">
    <property type="term" value="C:plasma membrane"/>
    <property type="evidence" value="ECO:0007669"/>
    <property type="project" value="UniProtKB-SubCell"/>
</dbReference>
<dbReference type="OrthoDB" id="9771372at2"/>
<keyword evidence="4" id="KW-1133">Transmembrane helix</keyword>
<name>A0A1T5HQX7_9BACT</name>
<keyword evidence="4" id="KW-0812">Transmembrane</keyword>
<feature type="domain" description="4Fe-4S ferredoxin-type" evidence="5">
    <location>
        <begin position="56"/>
        <end position="99"/>
    </location>
</feature>
<dbReference type="InterPro" id="IPR052378">
    <property type="entry name" value="NosR_regulator"/>
</dbReference>
<evidence type="ECO:0000256" key="4">
    <source>
        <dbReference type="SAM" id="Phobius"/>
    </source>
</evidence>
<evidence type="ECO:0000313" key="7">
    <source>
        <dbReference type="Proteomes" id="UP000191055"/>
    </source>
</evidence>
<accession>A0A1T5HQX7</accession>
<feature type="domain" description="4Fe-4S ferredoxin-type" evidence="5">
    <location>
        <begin position="136"/>
        <end position="172"/>
    </location>
</feature>
<feature type="transmembrane region" description="Helical" evidence="4">
    <location>
        <begin position="447"/>
        <end position="468"/>
    </location>
</feature>
<feature type="transmembrane region" description="Helical" evidence="4">
    <location>
        <begin position="60"/>
        <end position="79"/>
    </location>
</feature>
<reference evidence="6 7" key="1">
    <citation type="submission" date="2017-02" db="EMBL/GenBank/DDBJ databases">
        <authorList>
            <person name="Peterson S.W."/>
        </authorList>
    </citation>
    <scope>NUCLEOTIDE SEQUENCE [LARGE SCALE GENOMIC DNA]</scope>
    <source>
        <strain evidence="6 7">DSM 24412</strain>
    </source>
</reference>
<feature type="transmembrane region" description="Helical" evidence="4">
    <location>
        <begin position="130"/>
        <end position="150"/>
    </location>
</feature>
<evidence type="ECO:0000256" key="2">
    <source>
        <dbReference type="ARBA" id="ARBA00022475"/>
    </source>
</evidence>
<dbReference type="Pfam" id="PF12801">
    <property type="entry name" value="Fer4_5"/>
    <property type="match status" value="2"/>
</dbReference>
<dbReference type="EMBL" id="FUYV01000016">
    <property type="protein sequence ID" value="SKC23017.1"/>
    <property type="molecule type" value="Genomic_DNA"/>
</dbReference>
<protein>
    <submittedName>
        <fullName evidence="6">4Fe-4S binding domain-containing protein</fullName>
    </submittedName>
</protein>
<keyword evidence="2" id="KW-1003">Cell membrane</keyword>
<feature type="transmembrane region" description="Helical" evidence="4">
    <location>
        <begin position="100"/>
        <end position="124"/>
    </location>
</feature>
<proteinExistence type="predicted"/>
<keyword evidence="3 4" id="KW-0472">Membrane</keyword>
<dbReference type="PANTHER" id="PTHR30224">
    <property type="entry name" value="ELECTRON TRANSPORT PROTEIN"/>
    <property type="match status" value="1"/>
</dbReference>
<dbReference type="RefSeq" id="WP_079558340.1">
    <property type="nucleotide sequence ID" value="NZ_CP021904.1"/>
</dbReference>
<dbReference type="Proteomes" id="UP000191055">
    <property type="component" value="Unassembled WGS sequence"/>
</dbReference>
<evidence type="ECO:0000313" key="6">
    <source>
        <dbReference type="EMBL" id="SKC23017.1"/>
    </source>
</evidence>
<sequence>MVEYINRILVRSSWPLIFKYLSLIALILFLVSGFQAHSTDSSVLRHLRNTNFGNLMVWSYWWPAIILLAIVFGRIWCMVCPVEIITTFAAKIGFKKKRPLWLKSGWAITLFYTIILLVGMQVLAIHRNPFYMSVYLLSIILVSVIIGIIYEKNTFCRYVCPVGYLLGLYSRLAFWGWRVKEPSVCNSCTDKSCIHKKYTYHLNSKSCGVDLYPAKIVNNDHCILCAGCLKACDRFQSEVNPQRPNPGLKYVGFANGLFRLKPLNMAEMTFLLLVSGFVISQVYVEWSVTSGILNSISSFLISPFSVESHAWGVFWHGVIIFAMLPVLIWFIPWLGLRIGGGRMGLKSYLLNYGIAFLPIMAAAHLSKSIVKAVSRLPYFQHLSKDWSGVETANQILDGSIVLWKVSPLAELAISVIITIFISAGIYLSGRIVYLLNRKNSIQKMAVSFYLIPVLYGGIFWVMIMIWRWF</sequence>
<feature type="transmembrane region" description="Helical" evidence="4">
    <location>
        <begin position="313"/>
        <end position="336"/>
    </location>
</feature>
<organism evidence="6 7">
    <name type="scientific">Alkalitalea saponilacus</name>
    <dbReference type="NCBI Taxonomy" id="889453"/>
    <lineage>
        <taxon>Bacteria</taxon>
        <taxon>Pseudomonadati</taxon>
        <taxon>Bacteroidota</taxon>
        <taxon>Bacteroidia</taxon>
        <taxon>Marinilabiliales</taxon>
        <taxon>Marinilabiliaceae</taxon>
        <taxon>Alkalitalea</taxon>
    </lineage>
</organism>
<feature type="transmembrane region" description="Helical" evidence="4">
    <location>
        <begin position="348"/>
        <end position="366"/>
    </location>
</feature>
<evidence type="ECO:0000256" key="3">
    <source>
        <dbReference type="ARBA" id="ARBA00023136"/>
    </source>
</evidence>
<gene>
    <name evidence="6" type="ORF">SAMN03080601_02639</name>
</gene>